<feature type="signal peptide" evidence="1">
    <location>
        <begin position="1"/>
        <end position="17"/>
    </location>
</feature>
<organism evidence="2 3">
    <name type="scientific">Parasponia andersonii</name>
    <name type="common">Sponia andersonii</name>
    <dbReference type="NCBI Taxonomy" id="3476"/>
    <lineage>
        <taxon>Eukaryota</taxon>
        <taxon>Viridiplantae</taxon>
        <taxon>Streptophyta</taxon>
        <taxon>Embryophyta</taxon>
        <taxon>Tracheophyta</taxon>
        <taxon>Spermatophyta</taxon>
        <taxon>Magnoliopsida</taxon>
        <taxon>eudicotyledons</taxon>
        <taxon>Gunneridae</taxon>
        <taxon>Pentapetalae</taxon>
        <taxon>rosids</taxon>
        <taxon>fabids</taxon>
        <taxon>Rosales</taxon>
        <taxon>Cannabaceae</taxon>
        <taxon>Parasponia</taxon>
    </lineage>
</organism>
<dbReference type="AlphaFoldDB" id="A0A2P5E509"/>
<comment type="caution">
    <text evidence="2">The sequence shown here is derived from an EMBL/GenBank/DDBJ whole genome shotgun (WGS) entry which is preliminary data.</text>
</comment>
<evidence type="ECO:0000256" key="1">
    <source>
        <dbReference type="SAM" id="SignalP"/>
    </source>
</evidence>
<gene>
    <name evidence="2" type="ORF">PanWU01x14_001840</name>
</gene>
<evidence type="ECO:0000313" key="3">
    <source>
        <dbReference type="Proteomes" id="UP000237105"/>
    </source>
</evidence>
<accession>A0A2P5E509</accession>
<evidence type="ECO:0000313" key="2">
    <source>
        <dbReference type="EMBL" id="PON80628.1"/>
    </source>
</evidence>
<dbReference type="EMBL" id="JXTB01000001">
    <property type="protein sequence ID" value="PON80628.1"/>
    <property type="molecule type" value="Genomic_DNA"/>
</dbReference>
<reference evidence="3" key="1">
    <citation type="submission" date="2016-06" db="EMBL/GenBank/DDBJ databases">
        <title>Parallel loss of symbiosis genes in relatives of nitrogen-fixing non-legume Parasponia.</title>
        <authorList>
            <person name="Van Velzen R."/>
            <person name="Holmer R."/>
            <person name="Bu F."/>
            <person name="Rutten L."/>
            <person name="Van Zeijl A."/>
            <person name="Liu W."/>
            <person name="Santuari L."/>
            <person name="Cao Q."/>
            <person name="Sharma T."/>
            <person name="Shen D."/>
            <person name="Roswanjaya Y."/>
            <person name="Wardhani T."/>
            <person name="Kalhor M.S."/>
            <person name="Jansen J."/>
            <person name="Van den Hoogen J."/>
            <person name="Gungor B."/>
            <person name="Hartog M."/>
            <person name="Hontelez J."/>
            <person name="Verver J."/>
            <person name="Yang W.-C."/>
            <person name="Schijlen E."/>
            <person name="Repin R."/>
            <person name="Schilthuizen M."/>
            <person name="Schranz E."/>
            <person name="Heidstra R."/>
            <person name="Miyata K."/>
            <person name="Fedorova E."/>
            <person name="Kohlen W."/>
            <person name="Bisseling T."/>
            <person name="Smit S."/>
            <person name="Geurts R."/>
        </authorList>
    </citation>
    <scope>NUCLEOTIDE SEQUENCE [LARGE SCALE GENOMIC DNA]</scope>
    <source>
        <strain evidence="3">cv. WU1-14</strain>
    </source>
</reference>
<sequence length="87" mass="10077">MANLSFFLLIIVTFVRSHLGTSTAHLKLVPSSSTWNNIEISLHSWNWRLCQTMVRGEMAVAKRRLEKEDATLPIIANGWLYWLPHRT</sequence>
<protein>
    <submittedName>
        <fullName evidence="2">Uncharacterized protein</fullName>
    </submittedName>
</protein>
<proteinExistence type="predicted"/>
<keyword evidence="1" id="KW-0732">Signal</keyword>
<feature type="chain" id="PRO_5015109839" evidence="1">
    <location>
        <begin position="18"/>
        <end position="87"/>
    </location>
</feature>
<keyword evidence="3" id="KW-1185">Reference proteome</keyword>
<dbReference type="Proteomes" id="UP000237105">
    <property type="component" value="Unassembled WGS sequence"/>
</dbReference>
<name>A0A2P5E509_PARAD</name>